<sequence>MPFDEGPTQLPCRILLKTPKHRPEQNRSTAGVTETGFGKNLAVKECIDSLPEECVSMILSYTSPPDASRCSFVSSAFRSAALSDTLWLTFLPSDYYDIVSRASFQLDKCSGKKSYILSATQLSVTWGSDPLLWSWRPMPEAEFEVVGHLRTVSWLEIKGEIRSGILSPNTWYGAYLVMKVSHRAYGLECAASEVSVEVGDKVVEKGRAYLSHKDEKDSRLEKLFYGNRREMLRKGEDDIRVPLPREDGWMEIEIGQFYSGEQDEEVKMSVMEVGYQLKGGLILEGIDIRPKH</sequence>
<name>A0A834TA29_9FABA</name>
<dbReference type="SMART" id="SM00256">
    <property type="entry name" value="FBOX"/>
    <property type="match status" value="1"/>
</dbReference>
<accession>A0A834TA29</accession>
<feature type="domain" description="F-box" evidence="1">
    <location>
        <begin position="44"/>
        <end position="90"/>
    </location>
</feature>
<dbReference type="CDD" id="cd22162">
    <property type="entry name" value="F-box_AtSKIP3-like"/>
    <property type="match status" value="1"/>
</dbReference>
<dbReference type="EMBL" id="JAAIUW010000008">
    <property type="protein sequence ID" value="KAF7817944.1"/>
    <property type="molecule type" value="Genomic_DNA"/>
</dbReference>
<organism evidence="2 3">
    <name type="scientific">Senna tora</name>
    <dbReference type="NCBI Taxonomy" id="362788"/>
    <lineage>
        <taxon>Eukaryota</taxon>
        <taxon>Viridiplantae</taxon>
        <taxon>Streptophyta</taxon>
        <taxon>Embryophyta</taxon>
        <taxon>Tracheophyta</taxon>
        <taxon>Spermatophyta</taxon>
        <taxon>Magnoliopsida</taxon>
        <taxon>eudicotyledons</taxon>
        <taxon>Gunneridae</taxon>
        <taxon>Pentapetalae</taxon>
        <taxon>rosids</taxon>
        <taxon>fabids</taxon>
        <taxon>Fabales</taxon>
        <taxon>Fabaceae</taxon>
        <taxon>Caesalpinioideae</taxon>
        <taxon>Cassia clade</taxon>
        <taxon>Senna</taxon>
    </lineage>
</organism>
<dbReference type="PANTHER" id="PTHR32278">
    <property type="entry name" value="F-BOX DOMAIN-CONTAINING PROTEIN"/>
    <property type="match status" value="1"/>
</dbReference>
<evidence type="ECO:0000313" key="3">
    <source>
        <dbReference type="Proteomes" id="UP000634136"/>
    </source>
</evidence>
<dbReference type="SUPFAM" id="SSF81383">
    <property type="entry name" value="F-box domain"/>
    <property type="match status" value="1"/>
</dbReference>
<gene>
    <name evidence="2" type="ORF">G2W53_023399</name>
</gene>
<keyword evidence="3" id="KW-1185">Reference proteome</keyword>
<protein>
    <submittedName>
        <fullName evidence="2">F-box protein PP2-B15</fullName>
    </submittedName>
</protein>
<dbReference type="InterPro" id="IPR025886">
    <property type="entry name" value="PP2-like"/>
</dbReference>
<evidence type="ECO:0000259" key="1">
    <source>
        <dbReference type="PROSITE" id="PS50181"/>
    </source>
</evidence>
<dbReference type="InterPro" id="IPR036047">
    <property type="entry name" value="F-box-like_dom_sf"/>
</dbReference>
<dbReference type="Proteomes" id="UP000634136">
    <property type="component" value="Unassembled WGS sequence"/>
</dbReference>
<reference evidence="2" key="1">
    <citation type="submission" date="2020-09" db="EMBL/GenBank/DDBJ databases">
        <title>Genome-Enabled Discovery of Anthraquinone Biosynthesis in Senna tora.</title>
        <authorList>
            <person name="Kang S.-H."/>
            <person name="Pandey R.P."/>
            <person name="Lee C.-M."/>
            <person name="Sim J.-S."/>
            <person name="Jeong J.-T."/>
            <person name="Choi B.-S."/>
            <person name="Jung M."/>
            <person name="Ginzburg D."/>
            <person name="Zhao K."/>
            <person name="Won S.Y."/>
            <person name="Oh T.-J."/>
            <person name="Yu Y."/>
            <person name="Kim N.-H."/>
            <person name="Lee O.R."/>
            <person name="Lee T.-H."/>
            <person name="Bashyal P."/>
            <person name="Kim T.-S."/>
            <person name="Lee W.-H."/>
            <person name="Kawkins C."/>
            <person name="Kim C.-K."/>
            <person name="Kim J.S."/>
            <person name="Ahn B.O."/>
            <person name="Rhee S.Y."/>
            <person name="Sohng J.K."/>
        </authorList>
    </citation>
    <scope>NUCLEOTIDE SEQUENCE</scope>
    <source>
        <tissue evidence="2">Leaf</tissue>
    </source>
</reference>
<dbReference type="InterPro" id="IPR001810">
    <property type="entry name" value="F-box_dom"/>
</dbReference>
<dbReference type="PANTHER" id="PTHR32278:SF41">
    <property type="entry name" value="F-BOX PROTEIN"/>
    <property type="match status" value="1"/>
</dbReference>
<dbReference type="Gene3D" id="1.20.1280.50">
    <property type="match status" value="1"/>
</dbReference>
<comment type="caution">
    <text evidence="2">The sequence shown here is derived from an EMBL/GenBank/DDBJ whole genome shotgun (WGS) entry which is preliminary data.</text>
</comment>
<dbReference type="Pfam" id="PF12937">
    <property type="entry name" value="F-box-like"/>
    <property type="match status" value="1"/>
</dbReference>
<dbReference type="Pfam" id="PF14299">
    <property type="entry name" value="PP2"/>
    <property type="match status" value="1"/>
</dbReference>
<dbReference type="PROSITE" id="PS50181">
    <property type="entry name" value="FBOX"/>
    <property type="match status" value="1"/>
</dbReference>
<evidence type="ECO:0000313" key="2">
    <source>
        <dbReference type="EMBL" id="KAF7817944.1"/>
    </source>
</evidence>
<dbReference type="OrthoDB" id="1918565at2759"/>
<proteinExistence type="predicted"/>
<dbReference type="AlphaFoldDB" id="A0A834TA29"/>